<comment type="subcellular location">
    <subcellularLocation>
        <location evidence="1">Cytoplasm</location>
    </subcellularLocation>
</comment>
<dbReference type="Gene3D" id="1.10.472.10">
    <property type="entry name" value="Cyclin-like"/>
    <property type="match status" value="2"/>
</dbReference>
<comment type="similarity">
    <text evidence="6">Belongs to the cyclin family.</text>
</comment>
<dbReference type="SMART" id="SM00385">
    <property type="entry name" value="CYCLIN"/>
    <property type="match status" value="2"/>
</dbReference>
<evidence type="ECO:0000256" key="4">
    <source>
        <dbReference type="ARBA" id="ARBA00023127"/>
    </source>
</evidence>
<evidence type="ECO:0000256" key="5">
    <source>
        <dbReference type="ARBA" id="ARBA00023306"/>
    </source>
</evidence>
<dbReference type="Proteomes" id="UP000001449">
    <property type="component" value="Chromosome 10"/>
</dbReference>
<feature type="domain" description="Cyclin-like" evidence="7">
    <location>
        <begin position="20"/>
        <end position="112"/>
    </location>
</feature>
<evidence type="ECO:0000256" key="6">
    <source>
        <dbReference type="RuleBase" id="RU000383"/>
    </source>
</evidence>
<dbReference type="InParanoid" id="B8C951"/>
<proteinExistence type="inferred from homology"/>
<dbReference type="EMBL" id="CM000646">
    <property type="protein sequence ID" value="EED89989.1"/>
    <property type="molecule type" value="Genomic_DNA"/>
</dbReference>
<keyword evidence="3" id="KW-0132">Cell division</keyword>
<dbReference type="RefSeq" id="XP_002292793.1">
    <property type="nucleotide sequence ID" value="XM_002292757.1"/>
</dbReference>
<evidence type="ECO:0000256" key="1">
    <source>
        <dbReference type="ARBA" id="ARBA00004496"/>
    </source>
</evidence>
<dbReference type="PaxDb" id="35128-Thaps36441"/>
<dbReference type="GO" id="GO:0016538">
    <property type="term" value="F:cyclin-dependent protein serine/threonine kinase regulator activity"/>
    <property type="evidence" value="ECO:0000318"/>
    <property type="project" value="GO_Central"/>
</dbReference>
<dbReference type="GO" id="GO:0000082">
    <property type="term" value="P:G1/S transition of mitotic cell cycle"/>
    <property type="evidence" value="ECO:0000318"/>
    <property type="project" value="GO_Central"/>
</dbReference>
<keyword evidence="5" id="KW-0131">Cell cycle</keyword>
<dbReference type="GO" id="GO:0000307">
    <property type="term" value="C:cyclin-dependent protein kinase holoenzyme complex"/>
    <property type="evidence" value="ECO:0000318"/>
    <property type="project" value="GO_Central"/>
</dbReference>
<accession>B8C951</accession>
<dbReference type="InterPro" id="IPR039361">
    <property type="entry name" value="Cyclin"/>
</dbReference>
<evidence type="ECO:0000256" key="3">
    <source>
        <dbReference type="ARBA" id="ARBA00022618"/>
    </source>
</evidence>
<dbReference type="Pfam" id="PF02984">
    <property type="entry name" value="Cyclin_C"/>
    <property type="match status" value="1"/>
</dbReference>
<evidence type="ECO:0000259" key="8">
    <source>
        <dbReference type="SMART" id="SM01332"/>
    </source>
</evidence>
<dbReference type="FunFam" id="1.10.472.10:FF:000038">
    <property type="entry name" value="Cyclin F"/>
    <property type="match status" value="1"/>
</dbReference>
<dbReference type="SMART" id="SM01332">
    <property type="entry name" value="Cyclin_C"/>
    <property type="match status" value="1"/>
</dbReference>
<keyword evidence="4 6" id="KW-0195">Cyclin</keyword>
<keyword evidence="2" id="KW-0963">Cytoplasm</keyword>
<evidence type="ECO:0000313" key="10">
    <source>
        <dbReference type="Proteomes" id="UP000001449"/>
    </source>
</evidence>
<organism evidence="9 10">
    <name type="scientific">Thalassiosira pseudonana</name>
    <name type="common">Marine diatom</name>
    <name type="synonym">Cyclotella nana</name>
    <dbReference type="NCBI Taxonomy" id="35128"/>
    <lineage>
        <taxon>Eukaryota</taxon>
        <taxon>Sar</taxon>
        <taxon>Stramenopiles</taxon>
        <taxon>Ochrophyta</taxon>
        <taxon>Bacillariophyta</taxon>
        <taxon>Coscinodiscophyceae</taxon>
        <taxon>Thalassiosirophycidae</taxon>
        <taxon>Thalassiosirales</taxon>
        <taxon>Thalassiosiraceae</taxon>
        <taxon>Thalassiosira</taxon>
    </lineage>
</organism>
<reference evidence="9 10" key="1">
    <citation type="journal article" date="2004" name="Science">
        <title>The genome of the diatom Thalassiosira pseudonana: ecology, evolution, and metabolism.</title>
        <authorList>
            <person name="Armbrust E.V."/>
            <person name="Berges J.A."/>
            <person name="Bowler C."/>
            <person name="Green B.R."/>
            <person name="Martinez D."/>
            <person name="Putnam N.H."/>
            <person name="Zhou S."/>
            <person name="Allen A.E."/>
            <person name="Apt K.E."/>
            <person name="Bechner M."/>
            <person name="Brzezinski M.A."/>
            <person name="Chaal B.K."/>
            <person name="Chiovitti A."/>
            <person name="Davis A.K."/>
            <person name="Demarest M.S."/>
            <person name="Detter J.C."/>
            <person name="Glavina T."/>
            <person name="Goodstein D."/>
            <person name="Hadi M.Z."/>
            <person name="Hellsten U."/>
            <person name="Hildebrand M."/>
            <person name="Jenkins B.D."/>
            <person name="Jurka J."/>
            <person name="Kapitonov V.V."/>
            <person name="Kroger N."/>
            <person name="Lau W.W."/>
            <person name="Lane T.W."/>
            <person name="Larimer F.W."/>
            <person name="Lippmeier J.C."/>
            <person name="Lucas S."/>
            <person name="Medina M."/>
            <person name="Montsant A."/>
            <person name="Obornik M."/>
            <person name="Parker M.S."/>
            <person name="Palenik B."/>
            <person name="Pazour G.J."/>
            <person name="Richardson P.M."/>
            <person name="Rynearson T.A."/>
            <person name="Saito M.A."/>
            <person name="Schwartz D.C."/>
            <person name="Thamatrakoln K."/>
            <person name="Valentin K."/>
            <person name="Vardi A."/>
            <person name="Wilkerson F.P."/>
            <person name="Rokhsar D.S."/>
        </authorList>
    </citation>
    <scope>NUCLEOTIDE SEQUENCE [LARGE SCALE GENOMIC DNA]</scope>
    <source>
        <strain evidence="9 10">CCMP1335</strain>
    </source>
</reference>
<feature type="domain" description="Cyclin C-terminal" evidence="8">
    <location>
        <begin position="121"/>
        <end position="261"/>
    </location>
</feature>
<dbReference type="InterPro" id="IPR006671">
    <property type="entry name" value="Cyclin_N"/>
</dbReference>
<evidence type="ECO:0000256" key="2">
    <source>
        <dbReference type="ARBA" id="ARBA00022490"/>
    </source>
</evidence>
<feature type="domain" description="Cyclin-like" evidence="7">
    <location>
        <begin position="125"/>
        <end position="230"/>
    </location>
</feature>
<dbReference type="PANTHER" id="PTHR10177">
    <property type="entry name" value="CYCLINS"/>
    <property type="match status" value="1"/>
</dbReference>
<keyword evidence="10" id="KW-1185">Reference proteome</keyword>
<evidence type="ECO:0000259" key="7">
    <source>
        <dbReference type="SMART" id="SM00385"/>
    </source>
</evidence>
<protein>
    <submittedName>
        <fullName evidence="9">Uncharacterized protein</fullName>
    </submittedName>
</protein>
<dbReference type="InterPro" id="IPR013763">
    <property type="entry name" value="Cyclin-like_dom"/>
</dbReference>
<feature type="non-terminal residue" evidence="9">
    <location>
        <position position="269"/>
    </location>
</feature>
<name>B8C951_THAPS</name>
<dbReference type="InterPro" id="IPR004367">
    <property type="entry name" value="Cyclin_C-dom"/>
</dbReference>
<dbReference type="GO" id="GO:0005634">
    <property type="term" value="C:nucleus"/>
    <property type="evidence" value="ECO:0000318"/>
    <property type="project" value="GO_Central"/>
</dbReference>
<dbReference type="FunFam" id="1.10.472.10:FF:000387">
    <property type="entry name" value="Uncharacterized protein"/>
    <property type="match status" value="1"/>
</dbReference>
<gene>
    <name evidence="9" type="ORF">THAPSDRAFT_36441</name>
</gene>
<dbReference type="STRING" id="35128.B8C951"/>
<dbReference type="KEGG" id="tps:THAPSDRAFT_36441"/>
<dbReference type="InterPro" id="IPR036915">
    <property type="entry name" value="Cyclin-like_sf"/>
</dbReference>
<dbReference type="eggNOG" id="KOG0654">
    <property type="taxonomic scope" value="Eukaryota"/>
</dbReference>
<dbReference type="Pfam" id="PF00134">
    <property type="entry name" value="Cyclin_N"/>
    <property type="match status" value="1"/>
</dbReference>
<dbReference type="SUPFAM" id="SSF47954">
    <property type="entry name" value="Cyclin-like"/>
    <property type="match status" value="2"/>
</dbReference>
<dbReference type="PIRSF" id="PIRSF001771">
    <property type="entry name" value="Cyclin_A_B_D_E"/>
    <property type="match status" value="1"/>
</dbReference>
<reference evidence="9 10" key="2">
    <citation type="journal article" date="2008" name="Nature">
        <title>The Phaeodactylum genome reveals the evolutionary history of diatom genomes.</title>
        <authorList>
            <person name="Bowler C."/>
            <person name="Allen A.E."/>
            <person name="Badger J.H."/>
            <person name="Grimwood J."/>
            <person name="Jabbari K."/>
            <person name="Kuo A."/>
            <person name="Maheswari U."/>
            <person name="Martens C."/>
            <person name="Maumus F."/>
            <person name="Otillar R.P."/>
            <person name="Rayko E."/>
            <person name="Salamov A."/>
            <person name="Vandepoele K."/>
            <person name="Beszteri B."/>
            <person name="Gruber A."/>
            <person name="Heijde M."/>
            <person name="Katinka M."/>
            <person name="Mock T."/>
            <person name="Valentin K."/>
            <person name="Verret F."/>
            <person name="Berges J.A."/>
            <person name="Brownlee C."/>
            <person name="Cadoret J.P."/>
            <person name="Chiovitti A."/>
            <person name="Choi C.J."/>
            <person name="Coesel S."/>
            <person name="De Martino A."/>
            <person name="Detter J.C."/>
            <person name="Durkin C."/>
            <person name="Falciatore A."/>
            <person name="Fournet J."/>
            <person name="Haruta M."/>
            <person name="Huysman M.J."/>
            <person name="Jenkins B.D."/>
            <person name="Jiroutova K."/>
            <person name="Jorgensen R.E."/>
            <person name="Joubert Y."/>
            <person name="Kaplan A."/>
            <person name="Kroger N."/>
            <person name="Kroth P.G."/>
            <person name="La Roche J."/>
            <person name="Lindquist E."/>
            <person name="Lommer M."/>
            <person name="Martin-Jezequel V."/>
            <person name="Lopez P.J."/>
            <person name="Lucas S."/>
            <person name="Mangogna M."/>
            <person name="McGinnis K."/>
            <person name="Medlin L.K."/>
            <person name="Montsant A."/>
            <person name="Oudot-Le Secq M.P."/>
            <person name="Napoli C."/>
            <person name="Obornik M."/>
            <person name="Parker M.S."/>
            <person name="Petit J.L."/>
            <person name="Porcel B.M."/>
            <person name="Poulsen N."/>
            <person name="Robison M."/>
            <person name="Rychlewski L."/>
            <person name="Rynearson T.A."/>
            <person name="Schmutz J."/>
            <person name="Shapiro H."/>
            <person name="Siaut M."/>
            <person name="Stanley M."/>
            <person name="Sussman M.R."/>
            <person name="Taylor A.R."/>
            <person name="Vardi A."/>
            <person name="von Dassow P."/>
            <person name="Vyverman W."/>
            <person name="Willis A."/>
            <person name="Wyrwicz L.S."/>
            <person name="Rokhsar D.S."/>
            <person name="Weissenbach J."/>
            <person name="Armbrust E.V."/>
            <person name="Green B.R."/>
            <person name="Van de Peer Y."/>
            <person name="Grigoriev I.V."/>
        </authorList>
    </citation>
    <scope>NUCLEOTIDE SEQUENCE [LARGE SCALE GENOMIC DNA]</scope>
    <source>
        <strain evidence="9 10">CCMP1335</strain>
    </source>
</reference>
<dbReference type="GeneID" id="7447031"/>
<dbReference type="AlphaFoldDB" id="B8C951"/>
<sequence length="269" mass="30634">LDYITRQPHLTTKMRSILMDWLIELGTEYKLHSETLHLSCMLVDRALSCSYESGDGMFQLKKDRLQCVGCACTLIAAKLLEITPPTVHDFRYISDNSYTIEEILGMEAQICNALKFNLSFKTPYEYMHRFLMASSASMETCSGNCSGRHQSFTVNVERMALYLLDLSTLEYRFVTARPSLVAASAVYLARATLGTVEPPTEDKGFWSKTLEHYTGYDKWDLEESVKMLCQLHENAEMSKLTCVFTKHKCEKFGQIALRTVANEEGLGFF</sequence>
<evidence type="ECO:0000313" key="9">
    <source>
        <dbReference type="EMBL" id="EED89989.1"/>
    </source>
</evidence>
<dbReference type="InterPro" id="IPR046965">
    <property type="entry name" value="Cyclin_A/B-like"/>
</dbReference>
<dbReference type="HOGENOM" id="CLU_020695_2_4_1"/>
<dbReference type="GO" id="GO:0005737">
    <property type="term" value="C:cytoplasm"/>
    <property type="evidence" value="ECO:0000318"/>
    <property type="project" value="GO_Central"/>
</dbReference>
<dbReference type="GO" id="GO:0051301">
    <property type="term" value="P:cell division"/>
    <property type="evidence" value="ECO:0007669"/>
    <property type="project" value="UniProtKB-KW"/>
</dbReference>
<dbReference type="OMA" id="QMCAPYV"/>